<dbReference type="EMBL" id="BRXU01000004">
    <property type="protein sequence ID" value="GLC51216.1"/>
    <property type="molecule type" value="Genomic_DNA"/>
</dbReference>
<evidence type="ECO:0000256" key="1">
    <source>
        <dbReference type="ARBA" id="ARBA00023015"/>
    </source>
</evidence>
<dbReference type="OrthoDB" id="6270329at2759"/>
<feature type="region of interest" description="Disordered" evidence="5">
    <location>
        <begin position="904"/>
        <end position="933"/>
    </location>
</feature>
<dbReference type="PANTHER" id="PTHR32002">
    <property type="entry name" value="PROTEIN NLP8"/>
    <property type="match status" value="1"/>
</dbReference>
<protein>
    <recommendedName>
        <fullName evidence="6">RWP-RK domain-containing protein</fullName>
    </recommendedName>
</protein>
<feature type="compositionally biased region" description="Basic and acidic residues" evidence="5">
    <location>
        <begin position="249"/>
        <end position="264"/>
    </location>
</feature>
<feature type="domain" description="RWP-RK" evidence="6">
    <location>
        <begin position="540"/>
        <end position="625"/>
    </location>
</feature>
<gene>
    <name evidence="7" type="primary">PLEST007214</name>
    <name evidence="7" type="ORF">PLESTB_000478300</name>
</gene>
<evidence type="ECO:0000313" key="7">
    <source>
        <dbReference type="EMBL" id="GLC51216.1"/>
    </source>
</evidence>
<keyword evidence="1" id="KW-0805">Transcription regulation</keyword>
<proteinExistence type="predicted"/>
<sequence length="1054" mass="107244">MAHNSLGALAGGSDLKQRLSKALLEVSATLASVKSGALVQVWMPEHTHDGTIVLSCQGLPFAVAGVGDLLALFRCVSVRYRFSTDVMKPTLMGAIGRVYSTLEPEMSHNVQKYDKQVYLRVSEAQRCRVHSTLMVPVFGSDSRDTPLAVFELVQGDRDVTFPAVLSQLTSSLQAVNLFTTDLGIAATTAGLRKWPMHIDMLPAAEHDGAGVGRLSPTRDEPRRMNSAHRLQDVAEEKEPASSSSNVIATEEKPSPSASKGDEAGSRGAELASHGGLARLPAGNPVSGQPFTQGGGGFGALPTPNSAQFGTSLSAGGPRMLPGLAPAPPNAGTSAAAPGSGQSSGATGSKLETAPALPNGSQSPDGTTSGGAGGRQQPGAPPMDANNAQQLVSWLAQQSTTGNPTLGQLRALMEQQQQRKAEQAGASSLPQQTVMPAQPQPMDTQAGSAGPVAGMPPANMSGSPIKGSALQQSQPSIDLAAAAGTAAAAAAAAAGADKQGKVARSASVQRALGAGGGADADDGDGEDISSGGEDDESDDERAGGQRNSNRAGGGAGKRLRFEDLQAQFGLGLKEAANNLGICATTLKRACRRHGIKRWPRRQIAKLSKALNQMGYSGTPPPGLVQNAVVTAGASAAAQAAAKPKPAKKPDAAALQQATQLLFQQQLGAAAAAAAAAGGGGGMFPNMAAAGMVMGGQLQSIPQGLHGVYGLGAHLGQPQPQHQPQPQQQAGMFAGASFLGPMGAMVAAQHGGSAPPGAMGQGPHHALLGSMGSMGGGLGATMQMQGMGSLGGLPGGAMGAMQSAALGLQLQGGGGMQLQGAGSGGLQMHGHPAMLHPLLASGGFGMHQALQQQHLQQLQAQQHQQQAPNMLQHQAQQQQQQQAVLQQQQHQQQQAALQQQVHQQVQQQQHQHQQHQQQQHQQHQQQQHQQQLGGAALQQHLAGGVDTLGWLGQAQGSAAATAGSMGHGGMSLSVAMDVSGPRISCGDAHSPFTGLGMSPAISGAGGELCGLAEIPEEFIQNLNSGGPSQFGQLLKSGNLGGGLELMDLLGDDSAAR</sequence>
<feature type="region of interest" description="Disordered" evidence="5">
    <location>
        <begin position="512"/>
        <end position="555"/>
    </location>
</feature>
<dbReference type="InterPro" id="IPR045012">
    <property type="entry name" value="NLP"/>
</dbReference>
<dbReference type="PROSITE" id="PS51519">
    <property type="entry name" value="RWP_RK"/>
    <property type="match status" value="1"/>
</dbReference>
<organism evidence="7 8">
    <name type="scientific">Pleodorina starrii</name>
    <dbReference type="NCBI Taxonomy" id="330485"/>
    <lineage>
        <taxon>Eukaryota</taxon>
        <taxon>Viridiplantae</taxon>
        <taxon>Chlorophyta</taxon>
        <taxon>core chlorophytes</taxon>
        <taxon>Chlorophyceae</taxon>
        <taxon>CS clade</taxon>
        <taxon>Chlamydomonadales</taxon>
        <taxon>Volvocaceae</taxon>
        <taxon>Pleodorina</taxon>
    </lineage>
</organism>
<dbReference type="AlphaFoldDB" id="A0A9W6BGS2"/>
<evidence type="ECO:0000256" key="3">
    <source>
        <dbReference type="ARBA" id="ARBA00023163"/>
    </source>
</evidence>
<dbReference type="GO" id="GO:0003700">
    <property type="term" value="F:DNA-binding transcription factor activity"/>
    <property type="evidence" value="ECO:0007669"/>
    <property type="project" value="InterPro"/>
</dbReference>
<keyword evidence="2" id="KW-0238">DNA-binding</keyword>
<comment type="caution">
    <text evidence="7">The sequence shown here is derived from an EMBL/GenBank/DDBJ whole genome shotgun (WGS) entry which is preliminary data.</text>
</comment>
<feature type="region of interest" description="Disordered" evidence="5">
    <location>
        <begin position="206"/>
        <end position="471"/>
    </location>
</feature>
<keyword evidence="4" id="KW-0539">Nucleus</keyword>
<dbReference type="PANTHER" id="PTHR32002:SF41">
    <property type="entry name" value="PROTEIN NLP8"/>
    <property type="match status" value="1"/>
</dbReference>
<evidence type="ECO:0000256" key="2">
    <source>
        <dbReference type="ARBA" id="ARBA00023125"/>
    </source>
</evidence>
<name>A0A9W6BGS2_9CHLO</name>
<feature type="compositionally biased region" description="Polar residues" evidence="5">
    <location>
        <begin position="302"/>
        <end position="313"/>
    </location>
</feature>
<feature type="compositionally biased region" description="Basic and acidic residues" evidence="5">
    <location>
        <begin position="216"/>
        <end position="239"/>
    </location>
</feature>
<keyword evidence="3" id="KW-0804">Transcription</keyword>
<dbReference type="InterPro" id="IPR003035">
    <property type="entry name" value="RWP-RK_dom"/>
</dbReference>
<feature type="compositionally biased region" description="Polar residues" evidence="5">
    <location>
        <begin position="424"/>
        <end position="446"/>
    </location>
</feature>
<dbReference type="Proteomes" id="UP001165080">
    <property type="component" value="Unassembled WGS sequence"/>
</dbReference>
<reference evidence="7 8" key="1">
    <citation type="journal article" date="2023" name="Commun. Biol.">
        <title>Reorganization of the ancestral sex-determining regions during the evolution of trioecy in Pleodorina starrii.</title>
        <authorList>
            <person name="Takahashi K."/>
            <person name="Suzuki S."/>
            <person name="Kawai-Toyooka H."/>
            <person name="Yamamoto K."/>
            <person name="Hamaji T."/>
            <person name="Ootsuki R."/>
            <person name="Yamaguchi H."/>
            <person name="Kawachi M."/>
            <person name="Higashiyama T."/>
            <person name="Nozaki H."/>
        </authorList>
    </citation>
    <scope>NUCLEOTIDE SEQUENCE [LARGE SCALE GENOMIC DNA]</scope>
    <source>
        <strain evidence="7 8">NIES-4479</strain>
    </source>
</reference>
<keyword evidence="8" id="KW-1185">Reference proteome</keyword>
<evidence type="ECO:0000256" key="4">
    <source>
        <dbReference type="ARBA" id="ARBA00023242"/>
    </source>
</evidence>
<accession>A0A9W6BGS2</accession>
<evidence type="ECO:0000259" key="6">
    <source>
        <dbReference type="PROSITE" id="PS51519"/>
    </source>
</evidence>
<dbReference type="GO" id="GO:0003677">
    <property type="term" value="F:DNA binding"/>
    <property type="evidence" value="ECO:0007669"/>
    <property type="project" value="UniProtKB-KW"/>
</dbReference>
<dbReference type="Pfam" id="PF02042">
    <property type="entry name" value="RWP-RK"/>
    <property type="match status" value="1"/>
</dbReference>
<feature type="region of interest" description="Disordered" evidence="5">
    <location>
        <begin position="853"/>
        <end position="872"/>
    </location>
</feature>
<feature type="compositionally biased region" description="Polar residues" evidence="5">
    <location>
        <begin position="385"/>
        <end position="405"/>
    </location>
</feature>
<feature type="compositionally biased region" description="Acidic residues" evidence="5">
    <location>
        <begin position="518"/>
        <end position="538"/>
    </location>
</feature>
<feature type="compositionally biased region" description="Low complexity" evidence="5">
    <location>
        <begin position="329"/>
        <end position="348"/>
    </location>
</feature>
<evidence type="ECO:0000313" key="8">
    <source>
        <dbReference type="Proteomes" id="UP001165080"/>
    </source>
</evidence>
<evidence type="ECO:0000256" key="5">
    <source>
        <dbReference type="SAM" id="MobiDB-lite"/>
    </source>
</evidence>